<dbReference type="InterPro" id="IPR017932">
    <property type="entry name" value="GATase_2_dom"/>
</dbReference>
<keyword evidence="4" id="KW-1185">Reference proteome</keyword>
<dbReference type="PANTHER" id="PTHR43187:SF1">
    <property type="entry name" value="GLUTAMINE AMIDOTRANSFERASE DUG3-RELATED"/>
    <property type="match status" value="1"/>
</dbReference>
<dbReference type="InterPro" id="IPR029055">
    <property type="entry name" value="Ntn_hydrolases_N"/>
</dbReference>
<dbReference type="STRING" id="670155.SAMN04488001_3533"/>
<dbReference type="Pfam" id="PF13230">
    <property type="entry name" value="GATase_4"/>
    <property type="match status" value="1"/>
</dbReference>
<organism evidence="3 4">
    <name type="scientific">Litoreibacter albidus</name>
    <dbReference type="NCBI Taxonomy" id="670155"/>
    <lineage>
        <taxon>Bacteria</taxon>
        <taxon>Pseudomonadati</taxon>
        <taxon>Pseudomonadota</taxon>
        <taxon>Alphaproteobacteria</taxon>
        <taxon>Rhodobacterales</taxon>
        <taxon>Roseobacteraceae</taxon>
        <taxon>Litoreibacter</taxon>
    </lineage>
</organism>
<sequence>MCRWAAWIGTPIFLEKLISEPEHSLIDQSRNALSCKVAINADGVGVAWYGDRPEPGLYKNVHPAWSDPNLLQLARQVRAPLFLAHVRASTGSATSYNNCHPFTLDKWSFMHNGMVGGFDQLRKRLEHGIDDALYLKRRGATDSEVLFLTAMGFGLAQAPIAAMAKAVQTVERHSRDVGVTPHMRFTGCWSDGETLYAARYASDDFAPSLFYHRSEAGTLVVSEPLEKNRSDWIEVPPNSVLTVSHTSLSVTPFIEGAREDNSPRVDDLIDA</sequence>
<dbReference type="EMBL" id="FNOI01000009">
    <property type="protein sequence ID" value="SDX56826.1"/>
    <property type="molecule type" value="Genomic_DNA"/>
</dbReference>
<dbReference type="RefSeq" id="WP_089948502.1">
    <property type="nucleotide sequence ID" value="NZ_FNOI01000009.1"/>
</dbReference>
<dbReference type="PROSITE" id="PS51278">
    <property type="entry name" value="GATASE_TYPE_2"/>
    <property type="match status" value="1"/>
</dbReference>
<dbReference type="InterPro" id="IPR052373">
    <property type="entry name" value="Gamma-glu_amide_hydrolase"/>
</dbReference>
<keyword evidence="1 3" id="KW-0315">Glutamine amidotransferase</keyword>
<feature type="domain" description="Glutamine amidotransferase type-2" evidence="2">
    <location>
        <begin position="2"/>
        <end position="271"/>
    </location>
</feature>
<dbReference type="Proteomes" id="UP000199441">
    <property type="component" value="Unassembled WGS sequence"/>
</dbReference>
<dbReference type="CDD" id="cd01908">
    <property type="entry name" value="YafJ"/>
    <property type="match status" value="1"/>
</dbReference>
<protein>
    <submittedName>
        <fullName evidence="3">Glutamine amidotransferase</fullName>
    </submittedName>
</protein>
<proteinExistence type="predicted"/>
<name>A0A1H3CRU1_9RHOB</name>
<dbReference type="Gene3D" id="3.60.20.10">
    <property type="entry name" value="Glutamine Phosphoribosylpyrophosphate, subunit 1, domain 1"/>
    <property type="match status" value="1"/>
</dbReference>
<reference evidence="4" key="1">
    <citation type="submission" date="2016-10" db="EMBL/GenBank/DDBJ databases">
        <authorList>
            <person name="Varghese N."/>
            <person name="Submissions S."/>
        </authorList>
    </citation>
    <scope>NUCLEOTIDE SEQUENCE [LARGE SCALE GENOMIC DNA]</scope>
    <source>
        <strain evidence="4">DSM 26922</strain>
    </source>
</reference>
<evidence type="ECO:0000313" key="4">
    <source>
        <dbReference type="Proteomes" id="UP000199441"/>
    </source>
</evidence>
<dbReference type="AlphaFoldDB" id="A0A1H3CRU1"/>
<dbReference type="GO" id="GO:0016740">
    <property type="term" value="F:transferase activity"/>
    <property type="evidence" value="ECO:0007669"/>
    <property type="project" value="UniProtKB-KW"/>
</dbReference>
<dbReference type="OrthoDB" id="9804310at2"/>
<accession>A0A1H3CRU1</accession>
<dbReference type="InterPro" id="IPR026869">
    <property type="entry name" value="EgtC-like"/>
</dbReference>
<dbReference type="SUPFAM" id="SSF56235">
    <property type="entry name" value="N-terminal nucleophile aminohydrolases (Ntn hydrolases)"/>
    <property type="match status" value="1"/>
</dbReference>
<evidence type="ECO:0000259" key="2">
    <source>
        <dbReference type="PROSITE" id="PS51278"/>
    </source>
</evidence>
<keyword evidence="3" id="KW-0808">Transferase</keyword>
<evidence type="ECO:0000313" key="3">
    <source>
        <dbReference type="EMBL" id="SDX56826.1"/>
    </source>
</evidence>
<dbReference type="PANTHER" id="PTHR43187">
    <property type="entry name" value="GLUTAMINE AMIDOTRANSFERASE DUG3-RELATED"/>
    <property type="match status" value="1"/>
</dbReference>
<evidence type="ECO:0000256" key="1">
    <source>
        <dbReference type="ARBA" id="ARBA00022962"/>
    </source>
</evidence>
<gene>
    <name evidence="3" type="ORF">SAMN04488001_3533</name>
</gene>